<dbReference type="PANTHER" id="PTHR15907">
    <property type="entry name" value="DUF614 FAMILY PROTEIN-RELATED"/>
    <property type="match status" value="1"/>
</dbReference>
<reference evidence="2" key="1">
    <citation type="submission" date="2020-06" db="EMBL/GenBank/DDBJ databases">
        <authorList>
            <person name="Li T."/>
            <person name="Hu X."/>
            <person name="Zhang T."/>
            <person name="Song X."/>
            <person name="Zhang H."/>
            <person name="Dai N."/>
            <person name="Sheng W."/>
            <person name="Hou X."/>
            <person name="Wei L."/>
        </authorList>
    </citation>
    <scope>NUCLEOTIDE SEQUENCE</scope>
    <source>
        <strain evidence="2">G02</strain>
        <tissue evidence="2">Leaf</tissue>
    </source>
</reference>
<accession>A0AAW2LAU7</accession>
<dbReference type="Pfam" id="PF04749">
    <property type="entry name" value="PLAC8"/>
    <property type="match status" value="1"/>
</dbReference>
<feature type="region of interest" description="Disordered" evidence="1">
    <location>
        <begin position="127"/>
        <end position="172"/>
    </location>
</feature>
<dbReference type="InterPro" id="IPR006461">
    <property type="entry name" value="PLAC_motif_containing"/>
</dbReference>
<evidence type="ECO:0000313" key="2">
    <source>
        <dbReference type="EMBL" id="KAL0316250.1"/>
    </source>
</evidence>
<dbReference type="AlphaFoldDB" id="A0AAW2LAU7"/>
<comment type="caution">
    <text evidence="2">The sequence shown here is derived from an EMBL/GenBank/DDBJ whole genome shotgun (WGS) entry which is preliminary data.</text>
</comment>
<name>A0AAW2LAU7_SESRA</name>
<reference evidence="2" key="2">
    <citation type="journal article" date="2024" name="Plant">
        <title>Genomic evolution and insights into agronomic trait innovations of Sesamum species.</title>
        <authorList>
            <person name="Miao H."/>
            <person name="Wang L."/>
            <person name="Qu L."/>
            <person name="Liu H."/>
            <person name="Sun Y."/>
            <person name="Le M."/>
            <person name="Wang Q."/>
            <person name="Wei S."/>
            <person name="Zheng Y."/>
            <person name="Lin W."/>
            <person name="Duan Y."/>
            <person name="Cao H."/>
            <person name="Xiong S."/>
            <person name="Wang X."/>
            <person name="Wei L."/>
            <person name="Li C."/>
            <person name="Ma Q."/>
            <person name="Ju M."/>
            <person name="Zhao R."/>
            <person name="Li G."/>
            <person name="Mu C."/>
            <person name="Tian Q."/>
            <person name="Mei H."/>
            <person name="Zhang T."/>
            <person name="Gao T."/>
            <person name="Zhang H."/>
        </authorList>
    </citation>
    <scope>NUCLEOTIDE SEQUENCE</scope>
    <source>
        <strain evidence="2">G02</strain>
    </source>
</reference>
<feature type="compositionally biased region" description="Pro residues" evidence="1">
    <location>
        <begin position="156"/>
        <end position="165"/>
    </location>
</feature>
<evidence type="ECO:0000256" key="1">
    <source>
        <dbReference type="SAM" id="MobiDB-lite"/>
    </source>
</evidence>
<feature type="compositionally biased region" description="Low complexity" evidence="1">
    <location>
        <begin position="143"/>
        <end position="155"/>
    </location>
</feature>
<proteinExistence type="predicted"/>
<sequence length="360" mass="39837">MEMKNSCIGTLRLFFLLLLGAVPAFSIGYSRLLCFLASFYYRISCLIVEKYVETYMVVLQGDCMRKTWGQRFTTLITEVQRPTPTFHHRIGPVPGPESITRPAWPVGDPNSAMIDRIMANYEESNPFLPKQEKEAETKHETKSSTTTSTSTAKNGGPPPPPPPAVPVGWTANGLPVGEPVMHREPLTQRSQWHSGVFSCLGRNDEFYSSDLEVCLLGAAAPCVLHGSNVERLGYAPGIFANQCLPYTGLYVIGSCFFGWNCLAPWFSYPTRTAIRHNFNLEGNFEELVRSFGVCGGCGMDEVQNERCEAACDLATHVFCHPCALCQEARELRRRLPHPGFMGKAVMVMIPPGGQTMGRVA</sequence>
<organism evidence="2">
    <name type="scientific">Sesamum radiatum</name>
    <name type="common">Black benniseed</name>
    <dbReference type="NCBI Taxonomy" id="300843"/>
    <lineage>
        <taxon>Eukaryota</taxon>
        <taxon>Viridiplantae</taxon>
        <taxon>Streptophyta</taxon>
        <taxon>Embryophyta</taxon>
        <taxon>Tracheophyta</taxon>
        <taxon>Spermatophyta</taxon>
        <taxon>Magnoliopsida</taxon>
        <taxon>eudicotyledons</taxon>
        <taxon>Gunneridae</taxon>
        <taxon>Pentapetalae</taxon>
        <taxon>asterids</taxon>
        <taxon>lamiids</taxon>
        <taxon>Lamiales</taxon>
        <taxon>Pedaliaceae</taxon>
        <taxon>Sesamum</taxon>
    </lineage>
</organism>
<gene>
    <name evidence="2" type="ORF">Sradi_5503200</name>
</gene>
<dbReference type="EMBL" id="JACGWJ010000025">
    <property type="protein sequence ID" value="KAL0316250.1"/>
    <property type="molecule type" value="Genomic_DNA"/>
</dbReference>
<feature type="compositionally biased region" description="Basic and acidic residues" evidence="1">
    <location>
        <begin position="130"/>
        <end position="142"/>
    </location>
</feature>
<protein>
    <submittedName>
        <fullName evidence="2">Cell number regulator 8</fullName>
    </submittedName>
</protein>